<keyword evidence="2" id="KW-1185">Reference proteome</keyword>
<organism evidence="1 2">
    <name type="scientific">Coleofasciculus chthonoplastes PCC 7420</name>
    <dbReference type="NCBI Taxonomy" id="118168"/>
    <lineage>
        <taxon>Bacteria</taxon>
        <taxon>Bacillati</taxon>
        <taxon>Cyanobacteriota</taxon>
        <taxon>Cyanophyceae</taxon>
        <taxon>Coleofasciculales</taxon>
        <taxon>Coleofasciculaceae</taxon>
        <taxon>Coleofasciculus</taxon>
    </lineage>
</organism>
<name>B4W1P5_9CYAN</name>
<proteinExistence type="predicted"/>
<evidence type="ECO:0000313" key="1">
    <source>
        <dbReference type="EMBL" id="EDX71984.1"/>
    </source>
</evidence>
<sequence>MPIHLPRLIAQPPSYSDLIMLENGKAKYLDTNFKFCYLS</sequence>
<accession>B4W1P5</accession>
<dbReference type="EMBL" id="DS989868">
    <property type="protein sequence ID" value="EDX71984.1"/>
    <property type="molecule type" value="Genomic_DNA"/>
</dbReference>
<dbReference type="AlphaFoldDB" id="B4W1P5"/>
<dbReference type="Proteomes" id="UP000003835">
    <property type="component" value="Unassembled WGS sequence"/>
</dbReference>
<protein>
    <submittedName>
        <fullName evidence="1">Uncharacterized protein</fullName>
    </submittedName>
</protein>
<dbReference type="STRING" id="118168.MC7420_5128"/>
<evidence type="ECO:0000313" key="2">
    <source>
        <dbReference type="Proteomes" id="UP000003835"/>
    </source>
</evidence>
<dbReference type="HOGENOM" id="CLU_3307894_0_0_3"/>
<reference evidence="1 2" key="1">
    <citation type="submission" date="2008-07" db="EMBL/GenBank/DDBJ databases">
        <authorList>
            <person name="Tandeau de Marsac N."/>
            <person name="Ferriera S."/>
            <person name="Johnson J."/>
            <person name="Kravitz S."/>
            <person name="Beeson K."/>
            <person name="Sutton G."/>
            <person name="Rogers Y.-H."/>
            <person name="Friedman R."/>
            <person name="Frazier M."/>
            <person name="Venter J.C."/>
        </authorList>
    </citation>
    <scope>NUCLEOTIDE SEQUENCE [LARGE SCALE GENOMIC DNA]</scope>
    <source>
        <strain evidence="1 2">PCC 7420</strain>
    </source>
</reference>
<gene>
    <name evidence="1" type="ORF">MC7420_5128</name>
</gene>